<dbReference type="Pfam" id="PF09335">
    <property type="entry name" value="VTT_dom"/>
    <property type="match status" value="1"/>
</dbReference>
<keyword evidence="2" id="KW-1003">Cell membrane</keyword>
<dbReference type="PANTHER" id="PTHR42709:SF6">
    <property type="entry name" value="UNDECAPRENYL PHOSPHATE TRANSPORTER A"/>
    <property type="match status" value="1"/>
</dbReference>
<protein>
    <submittedName>
        <fullName evidence="8">SNARE associated Golgi protein</fullName>
    </submittedName>
</protein>
<dbReference type="AlphaFoldDB" id="A0A0M6YHF8"/>
<dbReference type="InterPro" id="IPR051311">
    <property type="entry name" value="DedA_domain"/>
</dbReference>
<dbReference type="RefSeq" id="WP_055083882.1">
    <property type="nucleotide sequence ID" value="NZ_CXSU01000011.1"/>
</dbReference>
<dbReference type="GO" id="GO:0005886">
    <property type="term" value="C:plasma membrane"/>
    <property type="evidence" value="ECO:0007669"/>
    <property type="project" value="UniProtKB-SubCell"/>
</dbReference>
<sequence length="199" mass="22301">MFDWIVSLLARGGYFAFGWLMFIETVFPPIPSEVLVPLAGFLAAEGTFNLVAVVIVGTLGSTIGAVFWYWVGWKVGERRLRKLAKKHGRWLTMTPQDVDATGAWFRRKGIWAVFIARMLPGPRSMISVPAGMAHMPMLPFLTATFLGTGIWVGFLAVLGYVLQSQYDRVAEYLDPMIYVMLAAGLGYYIWRLVQRRGTA</sequence>
<dbReference type="Proteomes" id="UP000049222">
    <property type="component" value="Unassembled WGS sequence"/>
</dbReference>
<accession>A0A0M6YHF8</accession>
<evidence type="ECO:0000256" key="1">
    <source>
        <dbReference type="ARBA" id="ARBA00004651"/>
    </source>
</evidence>
<feature type="domain" description="VTT" evidence="7">
    <location>
        <begin position="30"/>
        <end position="160"/>
    </location>
</feature>
<evidence type="ECO:0000259" key="7">
    <source>
        <dbReference type="Pfam" id="PF09335"/>
    </source>
</evidence>
<feature type="transmembrane region" description="Helical" evidence="6">
    <location>
        <begin position="140"/>
        <end position="163"/>
    </location>
</feature>
<dbReference type="PANTHER" id="PTHR42709">
    <property type="entry name" value="ALKALINE PHOSPHATASE LIKE PROTEIN"/>
    <property type="match status" value="1"/>
</dbReference>
<dbReference type="EMBL" id="CXSU01000011">
    <property type="protein sequence ID" value="CTQ49354.1"/>
    <property type="molecule type" value="Genomic_DNA"/>
</dbReference>
<evidence type="ECO:0000313" key="8">
    <source>
        <dbReference type="EMBL" id="CTQ49354.1"/>
    </source>
</evidence>
<evidence type="ECO:0000256" key="4">
    <source>
        <dbReference type="ARBA" id="ARBA00022989"/>
    </source>
</evidence>
<evidence type="ECO:0000256" key="6">
    <source>
        <dbReference type="SAM" id="Phobius"/>
    </source>
</evidence>
<evidence type="ECO:0000256" key="3">
    <source>
        <dbReference type="ARBA" id="ARBA00022692"/>
    </source>
</evidence>
<feature type="transmembrane region" description="Helical" evidence="6">
    <location>
        <begin position="175"/>
        <end position="193"/>
    </location>
</feature>
<evidence type="ECO:0000256" key="2">
    <source>
        <dbReference type="ARBA" id="ARBA00022475"/>
    </source>
</evidence>
<proteinExistence type="predicted"/>
<keyword evidence="4 6" id="KW-1133">Transmembrane helix</keyword>
<reference evidence="8 9" key="1">
    <citation type="submission" date="2015-07" db="EMBL/GenBank/DDBJ databases">
        <authorList>
            <person name="Noorani M."/>
        </authorList>
    </citation>
    <scope>NUCLEOTIDE SEQUENCE [LARGE SCALE GENOMIC DNA]</scope>
    <source>
        <strain evidence="8 9">CECT 7802</strain>
    </source>
</reference>
<comment type="subcellular location">
    <subcellularLocation>
        <location evidence="1">Cell membrane</location>
        <topology evidence="1">Multi-pass membrane protein</topology>
    </subcellularLocation>
</comment>
<keyword evidence="5 6" id="KW-0472">Membrane</keyword>
<dbReference type="InterPro" id="IPR032816">
    <property type="entry name" value="VTT_dom"/>
</dbReference>
<organism evidence="8 9">
    <name type="scientific">Jannaschia donghaensis</name>
    <dbReference type="NCBI Taxonomy" id="420998"/>
    <lineage>
        <taxon>Bacteria</taxon>
        <taxon>Pseudomonadati</taxon>
        <taxon>Pseudomonadota</taxon>
        <taxon>Alphaproteobacteria</taxon>
        <taxon>Rhodobacterales</taxon>
        <taxon>Roseobacteraceae</taxon>
        <taxon>Jannaschia</taxon>
    </lineage>
</organism>
<dbReference type="OrthoDB" id="9813426at2"/>
<dbReference type="STRING" id="420998.JDO7802_01367"/>
<evidence type="ECO:0000256" key="5">
    <source>
        <dbReference type="ARBA" id="ARBA00023136"/>
    </source>
</evidence>
<evidence type="ECO:0000313" key="9">
    <source>
        <dbReference type="Proteomes" id="UP000049222"/>
    </source>
</evidence>
<keyword evidence="3 6" id="KW-0812">Transmembrane</keyword>
<feature type="transmembrane region" description="Helical" evidence="6">
    <location>
        <begin position="50"/>
        <end position="71"/>
    </location>
</feature>
<feature type="transmembrane region" description="Helical" evidence="6">
    <location>
        <begin position="12"/>
        <end position="30"/>
    </location>
</feature>
<gene>
    <name evidence="8" type="ORF">JDO7802_01367</name>
</gene>
<name>A0A0M6YHF8_9RHOB</name>
<keyword evidence="9" id="KW-1185">Reference proteome</keyword>